<evidence type="ECO:0000313" key="1">
    <source>
        <dbReference type="EMBL" id="SHJ63820.1"/>
    </source>
</evidence>
<dbReference type="Proteomes" id="UP000322917">
    <property type="component" value="Unassembled WGS sequence"/>
</dbReference>
<proteinExistence type="predicted"/>
<protein>
    <submittedName>
        <fullName evidence="1">Uncharacterized protein</fullName>
    </submittedName>
</protein>
<reference evidence="1 2" key="1">
    <citation type="submission" date="2016-11" db="EMBL/GenBank/DDBJ databases">
        <authorList>
            <person name="Varghese N."/>
            <person name="Submissions S."/>
        </authorList>
    </citation>
    <scope>NUCLEOTIDE SEQUENCE [LARGE SCALE GENOMIC DNA]</scope>
    <source>
        <strain evidence="1 2">DSM 15287</strain>
    </source>
</reference>
<keyword evidence="2" id="KW-1185">Reference proteome</keyword>
<accession>A0A1M6KY25</accession>
<gene>
    <name evidence="1" type="ORF">SAMN02745170_02980</name>
</gene>
<name>A0A1M6KY25_9FIRM</name>
<organism evidence="1 2">
    <name type="scientific">Propionispora hippei DSM 15287</name>
    <dbReference type="NCBI Taxonomy" id="1123003"/>
    <lineage>
        <taxon>Bacteria</taxon>
        <taxon>Bacillati</taxon>
        <taxon>Bacillota</taxon>
        <taxon>Negativicutes</taxon>
        <taxon>Selenomonadales</taxon>
        <taxon>Sporomusaceae</taxon>
        <taxon>Propionispora</taxon>
    </lineage>
</organism>
<sequence length="478" mass="50310">MSNVIATFYNFGETGANKGRVRLISSSGSTPAVVSGSGVDITNTDPIAFYFNGGSSTGTRVLLVQRRYNASYVQIFCYLSVYDPSTWTQTVAPNTAAYQYSDSTDLLNIYNLNSPGGTASGTLYGADYSAGRVFKLVHGKTGGTETLTLDTPYYQFAATGSGATAYSVDTVFNTESSVDYVYAVAQQYAVSGSGSDPANYTYYNSIIVKLDAGTLAPVTGGGPSATLAPNVFDLQYYGGNLYATALGGAQWYGTGTSYPNTVKWNYASRIQKVTTGLTVTDLVRPANASETGSTYNNDKFDIRALGLVSDGTAYILTGSYYTESAYNYLLNGRLWKVSASTLFAASNALISSLSGATAIESLADLPGFMWALLPANDLSKVWGMLGDNLTIYDATGLVGDPIDAANASEWVDGSGDPIGSPAFNAISLATPSISKLKAGAAPASIKSVRGFVHPLLASRAGIKPEDFDKFISAHFAKQ</sequence>
<dbReference type="EMBL" id="FQZD01000030">
    <property type="protein sequence ID" value="SHJ63820.1"/>
    <property type="molecule type" value="Genomic_DNA"/>
</dbReference>
<dbReference type="OrthoDB" id="1681731at2"/>
<evidence type="ECO:0000313" key="2">
    <source>
        <dbReference type="Proteomes" id="UP000322917"/>
    </source>
</evidence>
<dbReference type="RefSeq" id="WP_149735647.1">
    <property type="nucleotide sequence ID" value="NZ_FQZD01000030.1"/>
</dbReference>
<dbReference type="AlphaFoldDB" id="A0A1M6KY25"/>